<organism evidence="11 13">
    <name type="scientific">Mastigocoleus testarum BC008</name>
    <dbReference type="NCBI Taxonomy" id="371196"/>
    <lineage>
        <taxon>Bacteria</taxon>
        <taxon>Bacillati</taxon>
        <taxon>Cyanobacteriota</taxon>
        <taxon>Cyanophyceae</taxon>
        <taxon>Nostocales</taxon>
        <taxon>Hapalosiphonaceae</taxon>
        <taxon>Mastigocoleus</taxon>
    </lineage>
</organism>
<comment type="similarity">
    <text evidence="2">Belongs to the cytochrome c family. PetJ subfamily.</text>
</comment>
<dbReference type="PRINTS" id="PR00605">
    <property type="entry name" value="CYTCHROMECIC"/>
</dbReference>
<feature type="domain" description="Cytochrome c" evidence="10">
    <location>
        <begin position="42"/>
        <end position="122"/>
    </location>
</feature>
<dbReference type="AlphaFoldDB" id="A0A0V7ZG05"/>
<evidence type="ECO:0000256" key="5">
    <source>
        <dbReference type="ARBA" id="ARBA00022723"/>
    </source>
</evidence>
<keyword evidence="8" id="KW-0793">Thylakoid</keyword>
<proteinExistence type="inferred from homology"/>
<evidence type="ECO:0000256" key="1">
    <source>
        <dbReference type="ARBA" id="ARBA00004518"/>
    </source>
</evidence>
<dbReference type="PROSITE" id="PS51007">
    <property type="entry name" value="CYTC"/>
    <property type="match status" value="1"/>
</dbReference>
<dbReference type="PANTHER" id="PTHR34688">
    <property type="entry name" value="CYTOCHROME C6, CHLOROPLASTIC"/>
    <property type="match status" value="1"/>
</dbReference>
<dbReference type="GO" id="GO:0005506">
    <property type="term" value="F:iron ion binding"/>
    <property type="evidence" value="ECO:0007669"/>
    <property type="project" value="InterPro"/>
</dbReference>
<dbReference type="Proteomes" id="UP000053372">
    <property type="component" value="Unassembled WGS sequence"/>
</dbReference>
<dbReference type="EMBL" id="LMTZ01000142">
    <property type="protein sequence ID" value="KST63142.1"/>
    <property type="molecule type" value="Genomic_DNA"/>
</dbReference>
<name>A0A0V7ZG05_9CYAN</name>
<comment type="caution">
    <text evidence="11">The sequence shown here is derived from an EMBL/GenBank/DDBJ whole genome shotgun (WGS) entry which is preliminary data.</text>
</comment>
<dbReference type="InterPro" id="IPR009056">
    <property type="entry name" value="Cyt_c-like_dom"/>
</dbReference>
<dbReference type="PANTHER" id="PTHR34688:SF2">
    <property type="entry name" value="CYTOCHROME C6, CHLOROPLASTIC"/>
    <property type="match status" value="1"/>
</dbReference>
<dbReference type="NCBIfam" id="NF045930">
    <property type="entry name" value="Cytc6PetJCyano"/>
    <property type="match status" value="1"/>
</dbReference>
<evidence type="ECO:0000256" key="9">
    <source>
        <dbReference type="PROSITE-ProRule" id="PRU00433"/>
    </source>
</evidence>
<evidence type="ECO:0000256" key="3">
    <source>
        <dbReference type="ARBA" id="ARBA00022448"/>
    </source>
</evidence>
<keyword evidence="6" id="KW-0249">Electron transport</keyword>
<sequence>MYSLKQLWKSIKPLKLLYILFFLLLLSNTVFLPSASAMNIPADITNGEKIFKANCAGCHINGGNIIRRGKNLKLRALKRYKMDSVEAISAIVANGKNNMSAYKDRLSVTEIRDVAAYVLGKAETGWK</sequence>
<protein>
    <submittedName>
        <fullName evidence="11">Cytochrome C6</fullName>
    </submittedName>
</protein>
<dbReference type="OrthoDB" id="5570429at2"/>
<keyword evidence="3" id="KW-0813">Transport</keyword>
<dbReference type="GO" id="GO:0031979">
    <property type="term" value="C:plasma membrane-derived thylakoid lumen"/>
    <property type="evidence" value="ECO:0007669"/>
    <property type="project" value="UniProtKB-SubCell"/>
</dbReference>
<dbReference type="RefSeq" id="WP_058184520.1">
    <property type="nucleotide sequence ID" value="NZ_LMTZ01000141.1"/>
</dbReference>
<evidence type="ECO:0000259" key="10">
    <source>
        <dbReference type="PROSITE" id="PS51007"/>
    </source>
</evidence>
<keyword evidence="5 9" id="KW-0479">Metal-binding</keyword>
<dbReference type="InterPro" id="IPR036909">
    <property type="entry name" value="Cyt_c-like_dom_sf"/>
</dbReference>
<dbReference type="Gene3D" id="1.10.760.10">
    <property type="entry name" value="Cytochrome c-like domain"/>
    <property type="match status" value="1"/>
</dbReference>
<keyword evidence="4 9" id="KW-0349">Heme</keyword>
<evidence type="ECO:0000313" key="12">
    <source>
        <dbReference type="EMBL" id="KST63214.1"/>
    </source>
</evidence>
<accession>A0A0V7ZG05</accession>
<comment type="subcellular location">
    <subcellularLocation>
        <location evidence="1">Cellular thylakoid lumen</location>
    </subcellularLocation>
</comment>
<evidence type="ECO:0000256" key="6">
    <source>
        <dbReference type="ARBA" id="ARBA00022982"/>
    </source>
</evidence>
<dbReference type="InterPro" id="IPR023655">
    <property type="entry name" value="Cyt_C6"/>
</dbReference>
<evidence type="ECO:0000256" key="7">
    <source>
        <dbReference type="ARBA" id="ARBA00023004"/>
    </source>
</evidence>
<keyword evidence="13" id="KW-1185">Reference proteome</keyword>
<dbReference type="Pfam" id="PF13442">
    <property type="entry name" value="Cytochrome_CBB3"/>
    <property type="match status" value="1"/>
</dbReference>
<evidence type="ECO:0000256" key="8">
    <source>
        <dbReference type="ARBA" id="ARBA00023078"/>
    </source>
</evidence>
<evidence type="ECO:0000313" key="13">
    <source>
        <dbReference type="Proteomes" id="UP000053372"/>
    </source>
</evidence>
<keyword evidence="7 9" id="KW-0408">Iron</keyword>
<evidence type="ECO:0000313" key="11">
    <source>
        <dbReference type="EMBL" id="KST63142.1"/>
    </source>
</evidence>
<dbReference type="SUPFAM" id="SSF46626">
    <property type="entry name" value="Cytochrome c"/>
    <property type="match status" value="1"/>
</dbReference>
<reference evidence="11 13" key="1">
    <citation type="journal article" date="2015" name="Genome Announc.">
        <title>Draft Genome of the Euendolithic (true boring) Cyanobacterium Mastigocoleus testarum strain BC008.</title>
        <authorList>
            <person name="Guida B.S."/>
            <person name="Garcia-Pichel F."/>
        </authorList>
    </citation>
    <scope>NUCLEOTIDE SEQUENCE [LARGE SCALE GENOMIC DNA]</scope>
    <source>
        <strain evidence="11 13">BC008</strain>
    </source>
</reference>
<evidence type="ECO:0000256" key="2">
    <source>
        <dbReference type="ARBA" id="ARBA00009650"/>
    </source>
</evidence>
<evidence type="ECO:0000256" key="4">
    <source>
        <dbReference type="ARBA" id="ARBA00022617"/>
    </source>
</evidence>
<gene>
    <name evidence="11" type="ORF">BC008_12620</name>
    <name evidence="12" type="ORF">BC008_12975</name>
</gene>
<dbReference type="GO" id="GO:0009055">
    <property type="term" value="F:electron transfer activity"/>
    <property type="evidence" value="ECO:0007669"/>
    <property type="project" value="InterPro"/>
</dbReference>
<dbReference type="InterPro" id="IPR008168">
    <property type="entry name" value="Cyt_C_IC"/>
</dbReference>
<dbReference type="GO" id="GO:0020037">
    <property type="term" value="F:heme binding"/>
    <property type="evidence" value="ECO:0007669"/>
    <property type="project" value="InterPro"/>
</dbReference>
<dbReference type="EMBL" id="LMTZ01000141">
    <property type="protein sequence ID" value="KST63214.1"/>
    <property type="molecule type" value="Genomic_DNA"/>
</dbReference>